<sequence length="402" mass="41889">MKVASNLELMKVGKCFALSIAASFVTVSAVVSAEPARKDIVDTTVESGSFTTLAAALGAVDLVEVLKGDGPFTVFAPTDEAFSKLPAGTVETLLRPENKQKLVDILTYHVIPGAVPAKEAVRLSNATTLNGQRVDIQFADARLKIDAASIIDSDILCSNGVIHVIDQVILPSSDDIPTAAGNAGVFTTLLAAAGAAGLVETLAGQSPLTIFAPTDAAFAKLPQGTVSSLLEPENKAKLASILKYHVVAGRVYSDGAVAAGKARTLEGGSVQVAIVDGVARVNDAKLISTDIDAVNGVIHVIDSVMLPPVKESVSISPRRMIELAIGQGAPLYNGGNVSQCTAVYMETVGNLLSGHSQQMSSTTRNVLQTALSNAQHTTNADHQAWTLRHALDHAFNSMAYVR</sequence>
<evidence type="ECO:0000313" key="2">
    <source>
        <dbReference type="EMBL" id="TWU55572.1"/>
    </source>
</evidence>
<organism evidence="2 3">
    <name type="scientific">Rubripirellula reticaptiva</name>
    <dbReference type="NCBI Taxonomy" id="2528013"/>
    <lineage>
        <taxon>Bacteria</taxon>
        <taxon>Pseudomonadati</taxon>
        <taxon>Planctomycetota</taxon>
        <taxon>Planctomycetia</taxon>
        <taxon>Pirellulales</taxon>
        <taxon>Pirellulaceae</taxon>
        <taxon>Rubripirellula</taxon>
    </lineage>
</organism>
<dbReference type="InterPro" id="IPR000782">
    <property type="entry name" value="FAS1_domain"/>
</dbReference>
<dbReference type="SMART" id="SM00554">
    <property type="entry name" value="FAS1"/>
    <property type="match status" value="2"/>
</dbReference>
<accession>A0A5C6F306</accession>
<evidence type="ECO:0000313" key="3">
    <source>
        <dbReference type="Proteomes" id="UP000317977"/>
    </source>
</evidence>
<proteinExistence type="predicted"/>
<dbReference type="EMBL" id="SJPX01000002">
    <property type="protein sequence ID" value="TWU55572.1"/>
    <property type="molecule type" value="Genomic_DNA"/>
</dbReference>
<dbReference type="PANTHER" id="PTHR10900:SF77">
    <property type="entry name" value="FI19380P1"/>
    <property type="match status" value="1"/>
</dbReference>
<dbReference type="Proteomes" id="UP000317977">
    <property type="component" value="Unassembled WGS sequence"/>
</dbReference>
<feature type="domain" description="FAS1" evidence="1">
    <location>
        <begin position="37"/>
        <end position="169"/>
    </location>
</feature>
<dbReference type="PANTHER" id="PTHR10900">
    <property type="entry name" value="PERIOSTIN-RELATED"/>
    <property type="match status" value="1"/>
</dbReference>
<name>A0A5C6F306_9BACT</name>
<dbReference type="FunFam" id="2.30.180.10:FF:000032">
    <property type="entry name" value="Fasciclin domain-containing protein, putative"/>
    <property type="match status" value="1"/>
</dbReference>
<dbReference type="PROSITE" id="PS50213">
    <property type="entry name" value="FAS1"/>
    <property type="match status" value="2"/>
</dbReference>
<dbReference type="GO" id="GO:0005615">
    <property type="term" value="C:extracellular space"/>
    <property type="evidence" value="ECO:0007669"/>
    <property type="project" value="TreeGrafter"/>
</dbReference>
<keyword evidence="3" id="KW-1185">Reference proteome</keyword>
<dbReference type="Gene3D" id="2.30.180.10">
    <property type="entry name" value="FAS1 domain"/>
    <property type="match status" value="2"/>
</dbReference>
<dbReference type="InterPro" id="IPR050904">
    <property type="entry name" value="Adhesion/Biosynth-related"/>
</dbReference>
<feature type="domain" description="FAS1" evidence="1">
    <location>
        <begin position="173"/>
        <end position="305"/>
    </location>
</feature>
<dbReference type="Pfam" id="PF02469">
    <property type="entry name" value="Fasciclin"/>
    <property type="match status" value="2"/>
</dbReference>
<dbReference type="InterPro" id="IPR036378">
    <property type="entry name" value="FAS1_dom_sf"/>
</dbReference>
<protein>
    <submittedName>
        <fullName evidence="2">Immunogenic protein MPT70</fullName>
    </submittedName>
</protein>
<comment type="caution">
    <text evidence="2">The sequence shown here is derived from an EMBL/GenBank/DDBJ whole genome shotgun (WGS) entry which is preliminary data.</text>
</comment>
<evidence type="ECO:0000259" key="1">
    <source>
        <dbReference type="PROSITE" id="PS50213"/>
    </source>
</evidence>
<dbReference type="AlphaFoldDB" id="A0A5C6F306"/>
<gene>
    <name evidence="2" type="ORF">Poly59_18720</name>
</gene>
<reference evidence="2 3" key="1">
    <citation type="submission" date="2019-02" db="EMBL/GenBank/DDBJ databases">
        <title>Deep-cultivation of Planctomycetes and their phenomic and genomic characterization uncovers novel biology.</title>
        <authorList>
            <person name="Wiegand S."/>
            <person name="Jogler M."/>
            <person name="Boedeker C."/>
            <person name="Pinto D."/>
            <person name="Vollmers J."/>
            <person name="Rivas-Marin E."/>
            <person name="Kohn T."/>
            <person name="Peeters S.H."/>
            <person name="Heuer A."/>
            <person name="Rast P."/>
            <person name="Oberbeckmann S."/>
            <person name="Bunk B."/>
            <person name="Jeske O."/>
            <person name="Meyerdierks A."/>
            <person name="Storesund J.E."/>
            <person name="Kallscheuer N."/>
            <person name="Luecker S."/>
            <person name="Lage O.M."/>
            <person name="Pohl T."/>
            <person name="Merkel B.J."/>
            <person name="Hornburger P."/>
            <person name="Mueller R.-W."/>
            <person name="Bruemmer F."/>
            <person name="Labrenz M."/>
            <person name="Spormann A.M."/>
            <person name="Op Den Camp H."/>
            <person name="Overmann J."/>
            <person name="Amann R."/>
            <person name="Jetten M.S.M."/>
            <person name="Mascher T."/>
            <person name="Medema M.H."/>
            <person name="Devos D.P."/>
            <person name="Kaster A.-K."/>
            <person name="Ovreas L."/>
            <person name="Rohde M."/>
            <person name="Galperin M.Y."/>
            <person name="Jogler C."/>
        </authorList>
    </citation>
    <scope>NUCLEOTIDE SEQUENCE [LARGE SCALE GENOMIC DNA]</scope>
    <source>
        <strain evidence="2 3">Poly59</strain>
    </source>
</reference>
<dbReference type="SUPFAM" id="SSF82153">
    <property type="entry name" value="FAS1 domain"/>
    <property type="match status" value="2"/>
</dbReference>
<dbReference type="FunFam" id="2.30.180.10:FF:000014">
    <property type="entry name" value="Stabilin 1"/>
    <property type="match status" value="1"/>
</dbReference>